<accession>A0A2Z6MBU5</accession>
<proteinExistence type="predicted"/>
<dbReference type="InterPro" id="IPR019557">
    <property type="entry name" value="AminoTfrase-like_pln_mobile"/>
</dbReference>
<dbReference type="InterPro" id="IPR044824">
    <property type="entry name" value="MAIN-like"/>
</dbReference>
<feature type="compositionally biased region" description="Pro residues" evidence="1">
    <location>
        <begin position="508"/>
        <end position="518"/>
    </location>
</feature>
<feature type="region of interest" description="Disordered" evidence="1">
    <location>
        <begin position="508"/>
        <end position="532"/>
    </location>
</feature>
<gene>
    <name evidence="3" type="ORF">TSUD_360170</name>
</gene>
<keyword evidence="4" id="KW-1185">Reference proteome</keyword>
<reference evidence="4" key="1">
    <citation type="journal article" date="2017" name="Front. Plant Sci.">
        <title>Climate Clever Clovers: New Paradigm to Reduce the Environmental Footprint of Ruminants by Breeding Low Methanogenic Forages Utilizing Haplotype Variation.</title>
        <authorList>
            <person name="Kaur P."/>
            <person name="Appels R."/>
            <person name="Bayer P.E."/>
            <person name="Keeble-Gagnere G."/>
            <person name="Wang J."/>
            <person name="Hirakawa H."/>
            <person name="Shirasawa K."/>
            <person name="Vercoe P."/>
            <person name="Stefanova K."/>
            <person name="Durmic Z."/>
            <person name="Nichols P."/>
            <person name="Revell C."/>
            <person name="Isobe S.N."/>
            <person name="Edwards D."/>
            <person name="Erskine W."/>
        </authorList>
    </citation>
    <scope>NUCLEOTIDE SEQUENCE [LARGE SCALE GENOMIC DNA]</scope>
    <source>
        <strain evidence="4">cv. Daliak</strain>
    </source>
</reference>
<feature type="domain" description="Aminotransferase-like plant mobile" evidence="2">
    <location>
        <begin position="197"/>
        <end position="301"/>
    </location>
</feature>
<dbReference type="Pfam" id="PF10536">
    <property type="entry name" value="PMD"/>
    <property type="match status" value="1"/>
</dbReference>
<organism evidence="3 4">
    <name type="scientific">Trifolium subterraneum</name>
    <name type="common">Subterranean clover</name>
    <dbReference type="NCBI Taxonomy" id="3900"/>
    <lineage>
        <taxon>Eukaryota</taxon>
        <taxon>Viridiplantae</taxon>
        <taxon>Streptophyta</taxon>
        <taxon>Embryophyta</taxon>
        <taxon>Tracheophyta</taxon>
        <taxon>Spermatophyta</taxon>
        <taxon>Magnoliopsida</taxon>
        <taxon>eudicotyledons</taxon>
        <taxon>Gunneridae</taxon>
        <taxon>Pentapetalae</taxon>
        <taxon>rosids</taxon>
        <taxon>fabids</taxon>
        <taxon>Fabales</taxon>
        <taxon>Fabaceae</taxon>
        <taxon>Papilionoideae</taxon>
        <taxon>50 kb inversion clade</taxon>
        <taxon>NPAAA clade</taxon>
        <taxon>Hologalegina</taxon>
        <taxon>IRL clade</taxon>
        <taxon>Trifolieae</taxon>
        <taxon>Trifolium</taxon>
    </lineage>
</organism>
<dbReference type="EMBL" id="DF973419">
    <property type="protein sequence ID" value="GAU30124.1"/>
    <property type="molecule type" value="Genomic_DNA"/>
</dbReference>
<evidence type="ECO:0000259" key="2">
    <source>
        <dbReference type="Pfam" id="PF10536"/>
    </source>
</evidence>
<dbReference type="PANTHER" id="PTHR46033">
    <property type="entry name" value="PROTEIN MAIN-LIKE 2"/>
    <property type="match status" value="1"/>
</dbReference>
<evidence type="ECO:0000313" key="3">
    <source>
        <dbReference type="EMBL" id="GAU30124.1"/>
    </source>
</evidence>
<dbReference type="PANTHER" id="PTHR46033:SF8">
    <property type="entry name" value="PROTEIN MAINTENANCE OF MERISTEMS-LIKE"/>
    <property type="match status" value="1"/>
</dbReference>
<evidence type="ECO:0000256" key="1">
    <source>
        <dbReference type="SAM" id="MobiDB-lite"/>
    </source>
</evidence>
<dbReference type="GO" id="GO:0010073">
    <property type="term" value="P:meristem maintenance"/>
    <property type="evidence" value="ECO:0007669"/>
    <property type="project" value="InterPro"/>
</dbReference>
<evidence type="ECO:0000313" key="4">
    <source>
        <dbReference type="Proteomes" id="UP000242715"/>
    </source>
</evidence>
<protein>
    <recommendedName>
        <fullName evidence="2">Aminotransferase-like plant mobile domain-containing protein</fullName>
    </recommendedName>
</protein>
<name>A0A2Z6MBU5_TRISU</name>
<dbReference type="Proteomes" id="UP000242715">
    <property type="component" value="Unassembled WGS sequence"/>
</dbReference>
<dbReference type="OrthoDB" id="1432219at2759"/>
<sequence>MAVMKVGAAIRNLESKILATYANICTQISDKLFSSRQYGHLQISSGIKWFQPHLDRSCGGSNRGPPYQVQRQSPLNQLTIVVRTRGRDGRIRHADVGRGVSVPVEQEQDIERPVIVEQPVMQEDVAQHGWPGGPFDTSLLTRYSDHVARYIWFEHIEGLKPELRIASLGAKLFSWIPGLGGHQENIQSWLDDSGLKWLERTSLTKVDPQLLSAFTKRWHPETSSFHMPFGEITITLDGVACLLHIPVRGVFYTPVAVSMEEAAALATELLGVPYEEAYLETSRKRGRTFTQQWLYDCWQRNLHMYHRYDCAARAFSWASAALVCLYDNLNDASMFSTHALAGYPTLLQRGRTFTQQWLYDCWQRNLHMYHRYDCAARAFSWASAALVCLYDNLNDASMFSTHALAGYPTLLQCWIHEYFPALGHRGSIPADLITCFSGYLRGFTVVPYLLERCLRQFGFIQYIQPPPPHLTRPVTFAAETTANYLSWYYIVSHHILCRPHDGPHGAPPVPQFVPPYAPPEDDPVPEDAPPVGERRWRDAVVSALERFIAHVDADREDETFEDIYFALDVARGDRDID</sequence>
<dbReference type="AlphaFoldDB" id="A0A2Z6MBU5"/>